<evidence type="ECO:0000256" key="2">
    <source>
        <dbReference type="ARBA" id="ARBA00005582"/>
    </source>
</evidence>
<dbReference type="InterPro" id="IPR015797">
    <property type="entry name" value="NUDIX_hydrolase-like_dom_sf"/>
</dbReference>
<reference evidence="6 7" key="1">
    <citation type="submission" date="2019-07" db="EMBL/GenBank/DDBJ databases">
        <title>Whole genome shotgun sequence of Nocardia ninae NBRC 108245.</title>
        <authorList>
            <person name="Hosoyama A."/>
            <person name="Uohara A."/>
            <person name="Ohji S."/>
            <person name="Ichikawa N."/>
        </authorList>
    </citation>
    <scope>NUCLEOTIDE SEQUENCE [LARGE SCALE GENOMIC DNA]</scope>
    <source>
        <strain evidence="6 7">NBRC 108245</strain>
    </source>
</reference>
<dbReference type="PANTHER" id="PTHR43046">
    <property type="entry name" value="GDP-MANNOSE MANNOSYL HYDROLASE"/>
    <property type="match status" value="1"/>
</dbReference>
<keyword evidence="3 4" id="KW-0378">Hydrolase</keyword>
<evidence type="ECO:0000256" key="4">
    <source>
        <dbReference type="RuleBase" id="RU003476"/>
    </source>
</evidence>
<evidence type="ECO:0000256" key="3">
    <source>
        <dbReference type="ARBA" id="ARBA00022801"/>
    </source>
</evidence>
<evidence type="ECO:0000259" key="5">
    <source>
        <dbReference type="PROSITE" id="PS51462"/>
    </source>
</evidence>
<dbReference type="CDD" id="cd04683">
    <property type="entry name" value="NUDIX_Hydrolase"/>
    <property type="match status" value="1"/>
</dbReference>
<dbReference type="PRINTS" id="PR00502">
    <property type="entry name" value="NUDIXFAMILY"/>
</dbReference>
<dbReference type="InterPro" id="IPR020476">
    <property type="entry name" value="Nudix_hydrolase"/>
</dbReference>
<dbReference type="PANTHER" id="PTHR43046:SF16">
    <property type="entry name" value="ADP-RIBOSE PYROPHOSPHATASE YJHB-RELATED"/>
    <property type="match status" value="1"/>
</dbReference>
<keyword evidence="7" id="KW-1185">Reference proteome</keyword>
<dbReference type="RefSeq" id="WP_147132537.1">
    <property type="nucleotide sequence ID" value="NZ_BJXA01000022.1"/>
</dbReference>
<dbReference type="SUPFAM" id="SSF55811">
    <property type="entry name" value="Nudix"/>
    <property type="match status" value="1"/>
</dbReference>
<accession>A0A511MGI8</accession>
<proteinExistence type="inferred from homology"/>
<name>A0A511MGI8_9NOCA</name>
<evidence type="ECO:0000256" key="1">
    <source>
        <dbReference type="ARBA" id="ARBA00001946"/>
    </source>
</evidence>
<dbReference type="Gene3D" id="3.90.79.10">
    <property type="entry name" value="Nucleoside Triphosphate Pyrophosphohydrolase"/>
    <property type="match status" value="1"/>
</dbReference>
<dbReference type="PROSITE" id="PS51462">
    <property type="entry name" value="NUDIX"/>
    <property type="match status" value="1"/>
</dbReference>
<sequence length="155" mass="17200">MSGAAWEPDEETKRPRHKVTGDVHLLLRRGDRVLFGRRQNTGFEDGAWHLPSGHLEAGESVVAALIREAEEEIGVVVEPGDVGFSHVMHNSSAGGRVAFFFTVTEWEGEPVNREPEKCSALGWFAVDELPEHMIGYCEVAMQHVAEGKPFSVYGW</sequence>
<dbReference type="OrthoDB" id="21342at2"/>
<comment type="cofactor">
    <cofactor evidence="1">
        <name>Mg(2+)</name>
        <dbReference type="ChEBI" id="CHEBI:18420"/>
    </cofactor>
</comment>
<dbReference type="InterPro" id="IPR020084">
    <property type="entry name" value="NUDIX_hydrolase_CS"/>
</dbReference>
<feature type="domain" description="Nudix hydrolase" evidence="5">
    <location>
        <begin position="15"/>
        <end position="150"/>
    </location>
</feature>
<dbReference type="AlphaFoldDB" id="A0A511MGI8"/>
<dbReference type="Proteomes" id="UP000321424">
    <property type="component" value="Unassembled WGS sequence"/>
</dbReference>
<evidence type="ECO:0000313" key="7">
    <source>
        <dbReference type="Proteomes" id="UP000321424"/>
    </source>
</evidence>
<dbReference type="EMBL" id="BJXA01000022">
    <property type="protein sequence ID" value="GEM39187.1"/>
    <property type="molecule type" value="Genomic_DNA"/>
</dbReference>
<dbReference type="InterPro" id="IPR000086">
    <property type="entry name" value="NUDIX_hydrolase_dom"/>
</dbReference>
<dbReference type="PROSITE" id="PS00893">
    <property type="entry name" value="NUDIX_BOX"/>
    <property type="match status" value="1"/>
</dbReference>
<evidence type="ECO:0000313" key="6">
    <source>
        <dbReference type="EMBL" id="GEM39187.1"/>
    </source>
</evidence>
<comment type="caution">
    <text evidence="6">The sequence shown here is derived from an EMBL/GenBank/DDBJ whole genome shotgun (WGS) entry which is preliminary data.</text>
</comment>
<protein>
    <recommendedName>
        <fullName evidence="5">Nudix hydrolase domain-containing protein</fullName>
    </recommendedName>
</protein>
<gene>
    <name evidence="6" type="ORF">NN4_37060</name>
</gene>
<dbReference type="GO" id="GO:0016787">
    <property type="term" value="F:hydrolase activity"/>
    <property type="evidence" value="ECO:0007669"/>
    <property type="project" value="UniProtKB-KW"/>
</dbReference>
<comment type="similarity">
    <text evidence="2 4">Belongs to the Nudix hydrolase family.</text>
</comment>
<dbReference type="Pfam" id="PF00293">
    <property type="entry name" value="NUDIX"/>
    <property type="match status" value="1"/>
</dbReference>
<organism evidence="6 7">
    <name type="scientific">Nocardia ninae NBRC 108245</name>
    <dbReference type="NCBI Taxonomy" id="1210091"/>
    <lineage>
        <taxon>Bacteria</taxon>
        <taxon>Bacillati</taxon>
        <taxon>Actinomycetota</taxon>
        <taxon>Actinomycetes</taxon>
        <taxon>Mycobacteriales</taxon>
        <taxon>Nocardiaceae</taxon>
        <taxon>Nocardia</taxon>
    </lineage>
</organism>